<feature type="domain" description="UvrD-like helicase ATP-binding" evidence="11">
    <location>
        <begin position="16"/>
        <end position="477"/>
    </location>
</feature>
<dbReference type="PROSITE" id="PS51217">
    <property type="entry name" value="UVRD_HELICASE_CTER"/>
    <property type="match status" value="1"/>
</dbReference>
<accession>A0ABX1VG01</accession>
<feature type="region of interest" description="Disordered" evidence="10">
    <location>
        <begin position="1"/>
        <end position="24"/>
    </location>
</feature>
<feature type="binding site" evidence="9">
    <location>
        <begin position="37"/>
        <end position="44"/>
    </location>
    <ligand>
        <name>ATP</name>
        <dbReference type="ChEBI" id="CHEBI:30616"/>
    </ligand>
</feature>
<comment type="catalytic activity">
    <reaction evidence="6">
        <text>Couples ATP hydrolysis with the unwinding of duplex DNA by translocating in the 3'-5' direction.</text>
        <dbReference type="EC" id="5.6.2.4"/>
    </reaction>
</comment>
<evidence type="ECO:0000256" key="6">
    <source>
        <dbReference type="ARBA" id="ARBA00034617"/>
    </source>
</evidence>
<comment type="catalytic activity">
    <reaction evidence="8">
        <text>ATP + H2O = ADP + phosphate + H(+)</text>
        <dbReference type="Rhea" id="RHEA:13065"/>
        <dbReference type="ChEBI" id="CHEBI:15377"/>
        <dbReference type="ChEBI" id="CHEBI:15378"/>
        <dbReference type="ChEBI" id="CHEBI:30616"/>
        <dbReference type="ChEBI" id="CHEBI:43474"/>
        <dbReference type="ChEBI" id="CHEBI:456216"/>
        <dbReference type="EC" id="5.6.2.4"/>
    </reaction>
</comment>
<keyword evidence="4 9" id="KW-0067">ATP-binding</keyword>
<keyword evidence="14" id="KW-1185">Reference proteome</keyword>
<protein>
    <recommendedName>
        <fullName evidence="7">DNA 3'-5' helicase</fullName>
        <ecNumber evidence="7">5.6.2.4</ecNumber>
    </recommendedName>
</protein>
<dbReference type="Gene3D" id="3.40.50.300">
    <property type="entry name" value="P-loop containing nucleotide triphosphate hydrolases"/>
    <property type="match status" value="4"/>
</dbReference>
<dbReference type="RefSeq" id="WP_171188698.1">
    <property type="nucleotide sequence ID" value="NZ_WTPX01000117.1"/>
</dbReference>
<dbReference type="PANTHER" id="PTHR11070">
    <property type="entry name" value="UVRD / RECB / PCRA DNA HELICASE FAMILY MEMBER"/>
    <property type="match status" value="1"/>
</dbReference>
<dbReference type="InterPro" id="IPR014017">
    <property type="entry name" value="DNA_helicase_UvrD-like_C"/>
</dbReference>
<dbReference type="InterPro" id="IPR000212">
    <property type="entry name" value="DNA_helicase_UvrD/REP"/>
</dbReference>
<dbReference type="GO" id="GO:0016787">
    <property type="term" value="F:hydrolase activity"/>
    <property type="evidence" value="ECO:0007669"/>
    <property type="project" value="UniProtKB-KW"/>
</dbReference>
<evidence type="ECO:0000256" key="2">
    <source>
        <dbReference type="ARBA" id="ARBA00022801"/>
    </source>
</evidence>
<evidence type="ECO:0000313" key="14">
    <source>
        <dbReference type="Proteomes" id="UP000609651"/>
    </source>
</evidence>
<dbReference type="PROSITE" id="PS51198">
    <property type="entry name" value="UVRD_HELICASE_ATP_BIND"/>
    <property type="match status" value="1"/>
</dbReference>
<comment type="caution">
    <text evidence="13">The sequence shown here is derived from an EMBL/GenBank/DDBJ whole genome shotgun (WGS) entry which is preliminary data.</text>
</comment>
<sequence length="1143" mass="124067">MSDRSATPSPVETTGPTLHAQQSDAVGHRISSVGLSAGAGCGKTTVLIERFLQELEPADENDGRPQGLPAVVAITFTEKATAEMVSRVRRSVGERLRDPARASQRKHWRTVQRRLDTARISTIHGFCTTLLKENAAAADLDPAFRTVEATEEADLRADAVDAALKTALARSPEKHADEGALSPRDLVTRCGLTTVRTTLLNLLDTDRKLLDREWTTETLVAARAGAWERELIAPLFEALRDSSHWAELQPVLTRNLHTKPDKADARRTLLTECELLFTGPPPDANGLRSRLAAVRPLMVAGKLGQSPKMWDGEDYAVIQAHLASFRGLADELLKTLGDGPPDFAAALPAVRAYVPLAADAARRYERVKRETARLDFGDQLRLAARLLRDDAVREKVSRSIRLLMVDEFQDTSPVQAELVRRIAGLAAGEDAGKLFLVGDAKQSIYRFTGADPQVFGRIRGEIAPAGRLPLTKNFRSRPEILRFVNALFAPSMEDYEPLEPPPGGALESSSDPQIEFLLPTVPLGPGGAKPKAAECREVEAKWVAARVRELLDGDACVRVICEPDRVPVPGDVCLLFRALTDVKLYEDALREVGVDAYIAGGKSFFAQQEVQDLVHLLLWLDDPDDTLSLAGVLRSPLCGLSDDTLFTLCDRPAEPEAGAADRVDEQVRFAPLAAAVLEDASFPLPAEQNERLSHVRGVLRGLIAGRSRFGPGGLLQRAVEGTGYDGALLLEFLGERKLANLRKLLRMARDADALPDGGLRGFAARLLESVKETLSEGEAATVTQDPNVVTLMTVHGSKGLEFPIVVACDLDRKPPGVSVEGTFDPDLGPIVPLSHQHGEKLEDPGAEIWKAREKAADEAEIVRIFYVAATRAADRLILSAARPVDEKAEGTVVPKRPTGIPLKTLEAVFDLKTGKPHAPTVKGPLYEPPEIRTHEVKPAGVGKALPGSRRGTPPGKFASVLADTEPCEPYDLRRPLPPVRSRLLHVAELTERIATDAERDELAAFLEPDSDAAAEARKRLREAVRAPGNAAERRDVDFFLPSSGPGRPGIDGRMERLYRLDDGWLSAGVATATAAEVAAERLPDRLAPRLWAEREALRWLGGGQAALVLVAADGSSRVVRTDDLPASEVSAERLETLLKRIEP</sequence>
<feature type="domain" description="UvrD-like helicase C-terminal" evidence="12">
    <location>
        <begin position="478"/>
        <end position="799"/>
    </location>
</feature>
<reference evidence="13 14" key="1">
    <citation type="journal article" date="2020" name="Syst. Appl. Microbiol.">
        <title>Alienimonas chondri sp. nov., a novel planctomycete isolated from the biofilm of the red alga Chondrus crispus.</title>
        <authorList>
            <person name="Vitorino I."/>
            <person name="Albuquerque L."/>
            <person name="Wiegand S."/>
            <person name="Kallscheuer N."/>
            <person name="da Costa M.S."/>
            <person name="Lobo-da-Cunha A."/>
            <person name="Jogler C."/>
            <person name="Lage O.M."/>
        </authorList>
    </citation>
    <scope>NUCLEOTIDE SEQUENCE [LARGE SCALE GENOMIC DNA]</scope>
    <source>
        <strain evidence="13 14">LzC2</strain>
    </source>
</reference>
<keyword evidence="1 9" id="KW-0547">Nucleotide-binding</keyword>
<dbReference type="Pfam" id="PF13361">
    <property type="entry name" value="UvrD_C"/>
    <property type="match status" value="2"/>
</dbReference>
<evidence type="ECO:0000256" key="8">
    <source>
        <dbReference type="ARBA" id="ARBA00048988"/>
    </source>
</evidence>
<keyword evidence="5" id="KW-0413">Isomerase</keyword>
<evidence type="ECO:0000259" key="11">
    <source>
        <dbReference type="PROSITE" id="PS51198"/>
    </source>
</evidence>
<dbReference type="EMBL" id="WTPX01000117">
    <property type="protein sequence ID" value="NNJ27054.1"/>
    <property type="molecule type" value="Genomic_DNA"/>
</dbReference>
<evidence type="ECO:0000256" key="7">
    <source>
        <dbReference type="ARBA" id="ARBA00034808"/>
    </source>
</evidence>
<evidence type="ECO:0000259" key="12">
    <source>
        <dbReference type="PROSITE" id="PS51217"/>
    </source>
</evidence>
<proteinExistence type="predicted"/>
<dbReference type="InterPro" id="IPR027417">
    <property type="entry name" value="P-loop_NTPase"/>
</dbReference>
<dbReference type="SUPFAM" id="SSF52540">
    <property type="entry name" value="P-loop containing nucleoside triphosphate hydrolases"/>
    <property type="match status" value="1"/>
</dbReference>
<evidence type="ECO:0000256" key="1">
    <source>
        <dbReference type="ARBA" id="ARBA00022741"/>
    </source>
</evidence>
<dbReference type="EC" id="5.6.2.4" evidence="7"/>
<dbReference type="Gene3D" id="1.10.486.10">
    <property type="entry name" value="PCRA, domain 4"/>
    <property type="match status" value="1"/>
</dbReference>
<organism evidence="13 14">
    <name type="scientific">Alienimonas chondri</name>
    <dbReference type="NCBI Taxonomy" id="2681879"/>
    <lineage>
        <taxon>Bacteria</taxon>
        <taxon>Pseudomonadati</taxon>
        <taxon>Planctomycetota</taxon>
        <taxon>Planctomycetia</taxon>
        <taxon>Planctomycetales</taxon>
        <taxon>Planctomycetaceae</taxon>
        <taxon>Alienimonas</taxon>
    </lineage>
</organism>
<gene>
    <name evidence="13" type="primary">addA</name>
    <name evidence="13" type="ORF">LzC2_31510</name>
</gene>
<dbReference type="Proteomes" id="UP000609651">
    <property type="component" value="Unassembled WGS sequence"/>
</dbReference>
<dbReference type="GO" id="GO:0003678">
    <property type="term" value="F:DNA helicase activity"/>
    <property type="evidence" value="ECO:0007669"/>
    <property type="project" value="UniProtKB-EC"/>
</dbReference>
<dbReference type="PANTHER" id="PTHR11070:SF23">
    <property type="entry name" value="RECBCD ENZYME SUBUNIT RECB"/>
    <property type="match status" value="1"/>
</dbReference>
<dbReference type="Pfam" id="PF00580">
    <property type="entry name" value="UvrD-helicase"/>
    <property type="match status" value="1"/>
</dbReference>
<dbReference type="InterPro" id="IPR014016">
    <property type="entry name" value="UvrD-like_ATP-bd"/>
</dbReference>
<keyword evidence="3 9" id="KW-0347">Helicase</keyword>
<keyword evidence="2 9" id="KW-0378">Hydrolase</keyword>
<name>A0ABX1VG01_9PLAN</name>
<evidence type="ECO:0000256" key="4">
    <source>
        <dbReference type="ARBA" id="ARBA00022840"/>
    </source>
</evidence>
<evidence type="ECO:0000256" key="10">
    <source>
        <dbReference type="SAM" id="MobiDB-lite"/>
    </source>
</evidence>
<evidence type="ECO:0000256" key="5">
    <source>
        <dbReference type="ARBA" id="ARBA00023235"/>
    </source>
</evidence>
<evidence type="ECO:0000313" key="13">
    <source>
        <dbReference type="EMBL" id="NNJ27054.1"/>
    </source>
</evidence>
<evidence type="ECO:0000256" key="3">
    <source>
        <dbReference type="ARBA" id="ARBA00022806"/>
    </source>
</evidence>
<evidence type="ECO:0000256" key="9">
    <source>
        <dbReference type="PROSITE-ProRule" id="PRU00560"/>
    </source>
</evidence>